<keyword evidence="2" id="KW-0472">Membrane</keyword>
<evidence type="ECO:0000256" key="2">
    <source>
        <dbReference type="SAM" id="Phobius"/>
    </source>
</evidence>
<sequence>MRQYQTRSKTQLSNPCSGHSTSPRRRPSQSSCQSPKKTPQGVQTTSPDADASRNSKKKSAFAVCVAKTRQICAYVFAGTIVLSMWFLFEGNFMNLSLTK</sequence>
<organism evidence="3">
    <name type="scientific">Mesocestoides corti</name>
    <name type="common">Flatworm</name>
    <dbReference type="NCBI Taxonomy" id="53468"/>
    <lineage>
        <taxon>Eukaryota</taxon>
        <taxon>Metazoa</taxon>
        <taxon>Spiralia</taxon>
        <taxon>Lophotrochozoa</taxon>
        <taxon>Platyhelminthes</taxon>
        <taxon>Cestoda</taxon>
        <taxon>Eucestoda</taxon>
        <taxon>Cyclophyllidea</taxon>
        <taxon>Mesocestoididae</taxon>
        <taxon>Mesocestoides</taxon>
    </lineage>
</organism>
<accession>A0A5K3FAW3</accession>
<protein>
    <submittedName>
        <fullName evidence="3">Transmembrane protein</fullName>
    </submittedName>
</protein>
<proteinExistence type="predicted"/>
<dbReference type="AlphaFoldDB" id="A0A5K3FAW3"/>
<feature type="transmembrane region" description="Helical" evidence="2">
    <location>
        <begin position="71"/>
        <end position="88"/>
    </location>
</feature>
<reference evidence="3" key="1">
    <citation type="submission" date="2019-11" db="UniProtKB">
        <authorList>
            <consortium name="WormBaseParasite"/>
        </authorList>
    </citation>
    <scope>IDENTIFICATION</scope>
</reference>
<feature type="compositionally biased region" description="Polar residues" evidence="1">
    <location>
        <begin position="1"/>
        <end position="19"/>
    </location>
</feature>
<keyword evidence="2" id="KW-1133">Transmembrane helix</keyword>
<name>A0A5K3FAW3_MESCO</name>
<evidence type="ECO:0000313" key="3">
    <source>
        <dbReference type="WBParaSite" id="MCU_006958-RA"/>
    </source>
</evidence>
<feature type="region of interest" description="Disordered" evidence="1">
    <location>
        <begin position="1"/>
        <end position="56"/>
    </location>
</feature>
<dbReference type="WBParaSite" id="MCU_006958-RA">
    <property type="protein sequence ID" value="MCU_006958-RA"/>
    <property type="gene ID" value="MCU_006958"/>
</dbReference>
<feature type="compositionally biased region" description="Low complexity" evidence="1">
    <location>
        <begin position="28"/>
        <end position="40"/>
    </location>
</feature>
<evidence type="ECO:0000256" key="1">
    <source>
        <dbReference type="SAM" id="MobiDB-lite"/>
    </source>
</evidence>
<keyword evidence="2" id="KW-0812">Transmembrane</keyword>